<gene>
    <name evidence="2" type="ORF">G3M56_002590</name>
</gene>
<protein>
    <submittedName>
        <fullName evidence="2">Uncharacterized protein</fullName>
    </submittedName>
</protein>
<dbReference type="EMBL" id="CP066776">
    <property type="protein sequence ID" value="QQL45496.1"/>
    <property type="molecule type" value="Genomic_DNA"/>
</dbReference>
<name>A0A6B3LB50_9BACT</name>
<reference evidence="2 3" key="1">
    <citation type="submission" date="2020-12" db="EMBL/GenBank/DDBJ databases">
        <title>Sulforoseuscoccus oceanibium gen. nov., sp. nov., a representative of the phylum Verrucomicrobia with special cytoplasmic membrane, and proposal of Sulforoseuscoccusaceae fam. nov.</title>
        <authorList>
            <person name="Xi F."/>
        </authorList>
    </citation>
    <scope>NUCLEOTIDE SEQUENCE [LARGE SCALE GENOMIC DNA]</scope>
    <source>
        <strain evidence="2 3">T37</strain>
    </source>
</reference>
<evidence type="ECO:0000313" key="3">
    <source>
        <dbReference type="Proteomes" id="UP000475117"/>
    </source>
</evidence>
<feature type="compositionally biased region" description="Basic and acidic residues" evidence="1">
    <location>
        <begin position="41"/>
        <end position="53"/>
    </location>
</feature>
<keyword evidence="3" id="KW-1185">Reference proteome</keyword>
<evidence type="ECO:0000256" key="1">
    <source>
        <dbReference type="SAM" id="MobiDB-lite"/>
    </source>
</evidence>
<accession>A0A6B3LB50</accession>
<feature type="region of interest" description="Disordered" evidence="1">
    <location>
        <begin position="40"/>
        <end position="60"/>
    </location>
</feature>
<organism evidence="2 3">
    <name type="scientific">Sulfuriroseicoccus oceanibius</name>
    <dbReference type="NCBI Taxonomy" id="2707525"/>
    <lineage>
        <taxon>Bacteria</taxon>
        <taxon>Pseudomonadati</taxon>
        <taxon>Verrucomicrobiota</taxon>
        <taxon>Verrucomicrobiia</taxon>
        <taxon>Verrucomicrobiales</taxon>
        <taxon>Verrucomicrobiaceae</taxon>
        <taxon>Sulfuriroseicoccus</taxon>
    </lineage>
</organism>
<dbReference type="Proteomes" id="UP000475117">
    <property type="component" value="Chromosome"/>
</dbReference>
<dbReference type="RefSeq" id="WP_164363042.1">
    <property type="nucleotide sequence ID" value="NZ_CP066776.1"/>
</dbReference>
<sequence length="171" mass="18994">MKQVHLIAFVLAVSFTGLPEAQARSKSKAQLQKQTIVARAKQLDRSGPGRDGPEFNLPNKGRSMFKGMKVLSDGQRWTLVPALSILALPETHAYRIPEKATGTYVSWPEFLRHNRAWLRNYPVSVNTIKGTTPLTGPQRDHLAKAQLVAIATYNNNPVSVLPPRAKESDEK</sequence>
<dbReference type="AlphaFoldDB" id="A0A6B3LB50"/>
<evidence type="ECO:0000313" key="2">
    <source>
        <dbReference type="EMBL" id="QQL45496.1"/>
    </source>
</evidence>
<proteinExistence type="predicted"/>
<dbReference type="KEGG" id="soa:G3M56_002590"/>